<evidence type="ECO:0000256" key="34">
    <source>
        <dbReference type="SAM" id="Phobius"/>
    </source>
</evidence>
<keyword evidence="12" id="KW-0333">Golgi apparatus</keyword>
<evidence type="ECO:0000256" key="18">
    <source>
        <dbReference type="ARBA" id="ARBA00037859"/>
    </source>
</evidence>
<dbReference type="GO" id="GO:0000139">
    <property type="term" value="C:Golgi membrane"/>
    <property type="evidence" value="ECO:0007669"/>
    <property type="project" value="UniProtKB-SubCell"/>
</dbReference>
<keyword evidence="36" id="KW-1185">Reference proteome</keyword>
<keyword evidence="10" id="KW-0735">Signal-anchor</keyword>
<evidence type="ECO:0000256" key="7">
    <source>
        <dbReference type="ARBA" id="ARBA00022676"/>
    </source>
</evidence>
<evidence type="ECO:0000256" key="30">
    <source>
        <dbReference type="ARBA" id="ARBA00072809"/>
    </source>
</evidence>
<keyword evidence="6" id="KW-0964">Secreted</keyword>
<comment type="pathway">
    <text evidence="4">Glycolipid biosynthesis.</text>
</comment>
<keyword evidence="8" id="KW-0808">Transferase</keyword>
<keyword evidence="15" id="KW-1015">Disulfide bond</keyword>
<evidence type="ECO:0000256" key="1">
    <source>
        <dbReference type="ARBA" id="ARBA00004323"/>
    </source>
</evidence>
<keyword evidence="7" id="KW-0328">Glycosyltransferase</keyword>
<dbReference type="GO" id="GO:0032580">
    <property type="term" value="C:Golgi cisterna membrane"/>
    <property type="evidence" value="ECO:0007669"/>
    <property type="project" value="UniProtKB-SubCell"/>
</dbReference>
<evidence type="ECO:0000256" key="3">
    <source>
        <dbReference type="ARBA" id="ARBA00004922"/>
    </source>
</evidence>
<dbReference type="GO" id="GO:0003836">
    <property type="term" value="F:beta-galactoside (CMP) alpha-2,3-sialyltransferase activity"/>
    <property type="evidence" value="ECO:0007669"/>
    <property type="project" value="UniProtKB-EC"/>
</dbReference>
<evidence type="ECO:0000256" key="13">
    <source>
        <dbReference type="ARBA" id="ARBA00023098"/>
    </source>
</evidence>
<organism evidence="35 36">
    <name type="scientific">Astyanax mexicanus</name>
    <name type="common">Blind cave fish</name>
    <name type="synonym">Astyanax fasciatus mexicanus</name>
    <dbReference type="NCBI Taxonomy" id="7994"/>
    <lineage>
        <taxon>Eukaryota</taxon>
        <taxon>Metazoa</taxon>
        <taxon>Chordata</taxon>
        <taxon>Craniata</taxon>
        <taxon>Vertebrata</taxon>
        <taxon>Euteleostomi</taxon>
        <taxon>Actinopterygii</taxon>
        <taxon>Neopterygii</taxon>
        <taxon>Teleostei</taxon>
        <taxon>Ostariophysi</taxon>
        <taxon>Characiformes</taxon>
        <taxon>Characoidei</taxon>
        <taxon>Acestrorhamphidae</taxon>
        <taxon>Acestrorhamphinae</taxon>
        <taxon>Astyanax</taxon>
    </lineage>
</organism>
<feature type="transmembrane region" description="Helical" evidence="34">
    <location>
        <begin position="48"/>
        <end position="67"/>
    </location>
</feature>
<evidence type="ECO:0000256" key="6">
    <source>
        <dbReference type="ARBA" id="ARBA00022525"/>
    </source>
</evidence>
<evidence type="ECO:0000256" key="4">
    <source>
        <dbReference type="ARBA" id="ARBA00004934"/>
    </source>
</evidence>
<comment type="catalytic activity">
    <reaction evidence="25">
        <text>a ganglioside GM1 (d18:1(4E)) + CMP-N-acetyl-beta-neuraminate = a ganglioside GD1a (d18:1(4E)) + CMP + H(+)</text>
        <dbReference type="Rhea" id="RHEA:18021"/>
        <dbReference type="ChEBI" id="CHEBI:15378"/>
        <dbReference type="ChEBI" id="CHEBI:57812"/>
        <dbReference type="ChEBI" id="CHEBI:60377"/>
        <dbReference type="ChEBI" id="CHEBI:77709"/>
        <dbReference type="ChEBI" id="CHEBI:78445"/>
        <dbReference type="EC" id="2.4.3.2"/>
    </reaction>
    <physiologicalReaction direction="left-to-right" evidence="25">
        <dbReference type="Rhea" id="RHEA:18022"/>
    </physiologicalReaction>
</comment>
<comment type="catalytic activity">
    <reaction evidence="27">
        <text>ganglioside GM1 (d18:1(4E)/18:0) + CMP-N-acetyl-beta-neuraminate = ganglioside GD1a (18:1(4E)/18:0) + CMP + H(+)</text>
        <dbReference type="Rhea" id="RHEA:48248"/>
        <dbReference type="ChEBI" id="CHEBI:15378"/>
        <dbReference type="ChEBI" id="CHEBI:57812"/>
        <dbReference type="ChEBI" id="CHEBI:60377"/>
        <dbReference type="ChEBI" id="CHEBI:73110"/>
        <dbReference type="ChEBI" id="CHEBI:90153"/>
    </reaction>
    <physiologicalReaction direction="left-to-right" evidence="27">
        <dbReference type="Rhea" id="RHEA:48249"/>
    </physiologicalReaction>
</comment>
<evidence type="ECO:0000256" key="19">
    <source>
        <dbReference type="ARBA" id="ARBA00039106"/>
    </source>
</evidence>
<proteinExistence type="inferred from homology"/>
<comment type="catalytic activity">
    <reaction evidence="26">
        <text>a ganglioside GA1 + CMP-N-acetyl-beta-neuraminate = a ganglioside GM1b + CMP + H(+)</text>
        <dbReference type="Rhea" id="RHEA:48244"/>
        <dbReference type="ChEBI" id="CHEBI:15378"/>
        <dbReference type="ChEBI" id="CHEBI:57812"/>
        <dbReference type="ChEBI" id="CHEBI:60377"/>
        <dbReference type="ChEBI" id="CHEBI:88069"/>
        <dbReference type="ChEBI" id="CHEBI:90151"/>
    </reaction>
    <physiologicalReaction direction="left-to-right" evidence="26">
        <dbReference type="Rhea" id="RHEA:48245"/>
    </physiologicalReaction>
</comment>
<keyword evidence="16" id="KW-0325">Glycoprotein</keyword>
<keyword evidence="13" id="KW-0443">Lipid metabolism</keyword>
<evidence type="ECO:0000256" key="24">
    <source>
        <dbReference type="ARBA" id="ARBA00043673"/>
    </source>
</evidence>
<evidence type="ECO:0000256" key="33">
    <source>
        <dbReference type="ARBA" id="ARBA00082805"/>
    </source>
</evidence>
<evidence type="ECO:0000256" key="26">
    <source>
        <dbReference type="ARBA" id="ARBA00043816"/>
    </source>
</evidence>
<dbReference type="GO" id="GO:0006629">
    <property type="term" value="P:lipid metabolic process"/>
    <property type="evidence" value="ECO:0007669"/>
    <property type="project" value="UniProtKB-KW"/>
</dbReference>
<dbReference type="Pfam" id="PF00777">
    <property type="entry name" value="Glyco_transf_29"/>
    <property type="match status" value="1"/>
</dbReference>
<dbReference type="InterPro" id="IPR038578">
    <property type="entry name" value="GT29-like_sf"/>
</dbReference>
<dbReference type="FunFam" id="3.90.1480.20:FF:000002">
    <property type="entry name" value="CMP-N-acetylneuraminate-beta-galactosamide- alpha-2,3-sialyltransferase 2"/>
    <property type="match status" value="1"/>
</dbReference>
<keyword evidence="11 34" id="KW-1133">Transmembrane helix</keyword>
<reference evidence="35" key="3">
    <citation type="submission" date="2025-08" db="UniProtKB">
        <authorList>
            <consortium name="Ensembl"/>
        </authorList>
    </citation>
    <scope>IDENTIFICATION</scope>
</reference>
<dbReference type="FunCoup" id="W5K1X9">
    <property type="interactions" value="9"/>
</dbReference>
<evidence type="ECO:0000256" key="15">
    <source>
        <dbReference type="ARBA" id="ARBA00023157"/>
    </source>
</evidence>
<evidence type="ECO:0000313" key="36">
    <source>
        <dbReference type="Proteomes" id="UP000018467"/>
    </source>
</evidence>
<name>W5K1X9_ASTMX</name>
<sequence length="341" mass="38992">CVCVCCVCVCVCVCDGLELLDNLLTFIGVNSYLPTVLRMPRLPRLTSIFQAMMLGTIMVCLMMLHSIQLDPVSEDECGCLECMPKREEDPWFLQRYKRQIPVLLSSQNSNLSKNTSDCEVVEILFSLFPDGEQYQDAGPDRCRTCAVVGNSGNLEGSRYGPLIDAHDFVIRMNKGPTKGYEKDVGSKTTHRAVYPESAVDMDNSTHLLLVPFKILDLQWLISIFTTKHITRTYTAVKTSLKADMDKVMVLHPDFMRYVYESWLNKEGKYPSTGFLMLVLSLHVCDQVSVFGFGAKEDGRWHHYYDKRYAVFQSKGNHRGSLEYNITQKLYEKKWLQFYKGT</sequence>
<evidence type="ECO:0000256" key="5">
    <source>
        <dbReference type="ARBA" id="ARBA00006003"/>
    </source>
</evidence>
<evidence type="ECO:0000256" key="32">
    <source>
        <dbReference type="ARBA" id="ARBA00081332"/>
    </source>
</evidence>
<dbReference type="InParanoid" id="W5K1X9"/>
<dbReference type="Gene3D" id="3.90.1480.20">
    <property type="entry name" value="Glycosyl transferase family 29"/>
    <property type="match status" value="1"/>
</dbReference>
<evidence type="ECO:0000256" key="20">
    <source>
        <dbReference type="ARBA" id="ARBA00039107"/>
    </source>
</evidence>
<dbReference type="InterPro" id="IPR051757">
    <property type="entry name" value="Beta-gal_alpha2-3_sialyltrans"/>
</dbReference>
<evidence type="ECO:0000256" key="31">
    <source>
        <dbReference type="ARBA" id="ARBA00081228"/>
    </source>
</evidence>
<evidence type="ECO:0000256" key="14">
    <source>
        <dbReference type="ARBA" id="ARBA00023136"/>
    </source>
</evidence>
<evidence type="ECO:0000256" key="23">
    <source>
        <dbReference type="ARBA" id="ARBA00042991"/>
    </source>
</evidence>
<comment type="catalytic activity">
    <reaction evidence="17">
        <text>a beta-D-galactosyl-(1-&gt;3)-N-acetyl-alpha-D-galactosaminyl derivative + CMP-N-acetyl-beta-neuraminate = an N-acetyl-alpha-neuraminyl-(2-&gt;3)-beta-D-galactosyl-(1-&gt;3)-N-acetyl-alpha-D-galactosaminyl derivative + CMP + H(+)</text>
        <dbReference type="Rhea" id="RHEA:21616"/>
        <dbReference type="ChEBI" id="CHEBI:15378"/>
        <dbReference type="ChEBI" id="CHEBI:57812"/>
        <dbReference type="ChEBI" id="CHEBI:60377"/>
        <dbReference type="ChEBI" id="CHEBI:133470"/>
        <dbReference type="ChEBI" id="CHEBI:139596"/>
        <dbReference type="EC" id="2.4.3.4"/>
    </reaction>
    <physiologicalReaction direction="left-to-right" evidence="17">
        <dbReference type="Rhea" id="RHEA:21617"/>
    </physiologicalReaction>
</comment>
<dbReference type="HOGENOM" id="CLU_032020_2_3_1"/>
<evidence type="ECO:0000313" key="35">
    <source>
        <dbReference type="Ensembl" id="ENSAMXP00000001589.2"/>
    </source>
</evidence>
<evidence type="ECO:0000256" key="8">
    <source>
        <dbReference type="ARBA" id="ARBA00022679"/>
    </source>
</evidence>
<dbReference type="EC" id="2.4.3.4" evidence="20"/>
<reference evidence="35" key="4">
    <citation type="submission" date="2025-09" db="UniProtKB">
        <authorList>
            <consortium name="Ensembl"/>
        </authorList>
    </citation>
    <scope>IDENTIFICATION</scope>
</reference>
<keyword evidence="9 34" id="KW-0812">Transmembrane</keyword>
<reference evidence="36" key="1">
    <citation type="submission" date="2013-03" db="EMBL/GenBank/DDBJ databases">
        <authorList>
            <person name="Jeffery W."/>
            <person name="Warren W."/>
            <person name="Wilson R.K."/>
        </authorList>
    </citation>
    <scope>NUCLEOTIDE SEQUENCE</scope>
    <source>
        <strain evidence="36">female</strain>
    </source>
</reference>
<comment type="catalytic activity">
    <reaction evidence="28">
        <text>a globoside GalGb4Cer + CMP-N-acetyl-beta-neuraminate = a globoside MSGG + CMP + H(+)</text>
        <dbReference type="Rhea" id="RHEA:65372"/>
        <dbReference type="ChEBI" id="CHEBI:15378"/>
        <dbReference type="ChEBI" id="CHEBI:57812"/>
        <dbReference type="ChEBI" id="CHEBI:60377"/>
        <dbReference type="ChEBI" id="CHEBI:140623"/>
        <dbReference type="ChEBI" id="CHEBI:140691"/>
    </reaction>
    <physiologicalReaction direction="left-to-right" evidence="28">
        <dbReference type="Rhea" id="RHEA:65373"/>
    </physiologicalReaction>
</comment>
<dbReference type="eggNOG" id="KOG2692">
    <property type="taxonomic scope" value="Eukaryota"/>
</dbReference>
<dbReference type="AlphaFoldDB" id="W5K1X9"/>
<evidence type="ECO:0000256" key="12">
    <source>
        <dbReference type="ARBA" id="ARBA00023034"/>
    </source>
</evidence>
<dbReference type="Bgee" id="ENSAMXG00000001565">
    <property type="expression patterns" value="Expressed in olfactory epithelium and 3 other cell types or tissues"/>
</dbReference>
<dbReference type="Ensembl" id="ENSAMXT00000001589.2">
    <property type="protein sequence ID" value="ENSAMXP00000001589.2"/>
    <property type="gene ID" value="ENSAMXG00000001565.2"/>
</dbReference>
<dbReference type="PANTHER" id="PTHR46032">
    <property type="entry name" value="ALPHA-2,3-SIALYLTRANSFERASE ST3GAL I ISOFORM X1"/>
    <property type="match status" value="1"/>
</dbReference>
<evidence type="ECO:0000256" key="28">
    <source>
        <dbReference type="ARBA" id="ARBA00052027"/>
    </source>
</evidence>
<dbReference type="STRING" id="7994.ENSAMXP00000001589"/>
<accession>W5K1X9</accession>
<evidence type="ECO:0000256" key="22">
    <source>
        <dbReference type="ARBA" id="ARBA00042990"/>
    </source>
</evidence>
<comment type="similarity">
    <text evidence="5">Belongs to the glycosyltransferase 29 family.</text>
</comment>
<dbReference type="CDD" id="cd23966">
    <property type="entry name" value="GT29_ST3GAL1_2"/>
    <property type="match status" value="1"/>
</dbReference>
<evidence type="ECO:0000256" key="10">
    <source>
        <dbReference type="ARBA" id="ARBA00022968"/>
    </source>
</evidence>
<dbReference type="GO" id="GO:0097503">
    <property type="term" value="P:sialylation"/>
    <property type="evidence" value="ECO:0007669"/>
    <property type="project" value="TreeGrafter"/>
</dbReference>
<dbReference type="PANTHER" id="PTHR46032:SF6">
    <property type="entry name" value="CMP-N-ACETYLNEURAMINATE-BETA-GALACTOSAMIDE-ALPHA-2,3-SIALYLTRANSFERASE 1"/>
    <property type="match status" value="1"/>
</dbReference>
<keyword evidence="14 34" id="KW-0472">Membrane</keyword>
<evidence type="ECO:0000256" key="27">
    <source>
        <dbReference type="ARBA" id="ARBA00047509"/>
    </source>
</evidence>
<evidence type="ECO:0000256" key="16">
    <source>
        <dbReference type="ARBA" id="ARBA00023180"/>
    </source>
</evidence>
<evidence type="ECO:0000256" key="29">
    <source>
        <dbReference type="ARBA" id="ARBA00062545"/>
    </source>
</evidence>
<evidence type="ECO:0000256" key="11">
    <source>
        <dbReference type="ARBA" id="ARBA00022989"/>
    </source>
</evidence>
<comment type="pathway">
    <text evidence="3">Protein modification; protein glycosylation.</text>
</comment>
<protein>
    <recommendedName>
        <fullName evidence="30">CMP-N-acetylneuraminate-beta-galactosamide-alpha-2,3-sialyltransferase 2</fullName>
        <ecNumber evidence="19">2.4.3.2</ecNumber>
        <ecNumber evidence="20">2.4.3.4</ecNumber>
    </recommendedName>
    <alternativeName>
        <fullName evidence="23">Gal-NAc6S</fullName>
    </alternativeName>
    <alternativeName>
        <fullName evidence="21">Gal-beta-1,3-GalNAc-alpha-2,3-sialyltransferase</fullName>
    </alternativeName>
    <alternativeName>
        <fullName evidence="22">Monosialoganglioside sialyltransferase</fullName>
    </alternativeName>
    <alternativeName>
        <fullName evidence="31">ST3Gal II</fullName>
    </alternativeName>
    <alternativeName>
        <fullName evidence="32">ST3GalA.2</fullName>
    </alternativeName>
    <alternativeName>
        <fullName evidence="33">Sialyltransferase 4B</fullName>
    </alternativeName>
</protein>
<evidence type="ECO:0000256" key="17">
    <source>
        <dbReference type="ARBA" id="ARBA00036292"/>
    </source>
</evidence>
<comment type="catalytic activity">
    <reaction evidence="24">
        <text>a ganglioside GA1 (d18:1(4E)) + CMP-N-acetyl-beta-neuraminate = a ganglioside GM1b (d18:1(4E)) + CMP + H(+)</text>
        <dbReference type="Rhea" id="RHEA:47560"/>
        <dbReference type="ChEBI" id="CHEBI:15378"/>
        <dbReference type="ChEBI" id="CHEBI:27938"/>
        <dbReference type="ChEBI" id="CHEBI:57812"/>
        <dbReference type="ChEBI" id="CHEBI:60377"/>
        <dbReference type="ChEBI" id="CHEBI:78568"/>
    </reaction>
    <physiologicalReaction direction="left-to-right" evidence="24">
        <dbReference type="Rhea" id="RHEA:47561"/>
    </physiologicalReaction>
</comment>
<dbReference type="InterPro" id="IPR001675">
    <property type="entry name" value="Glyco_trans_29"/>
</dbReference>
<dbReference type="EC" id="2.4.3.2" evidence="19"/>
<evidence type="ECO:0000256" key="21">
    <source>
        <dbReference type="ARBA" id="ARBA00042448"/>
    </source>
</evidence>
<dbReference type="GO" id="GO:0047288">
    <property type="term" value="F:beta-D-galactosyl-(1-&gt;3)-N-acetyl-beta-D-galactosaminide alpha-2,3- sialyltransferase"/>
    <property type="evidence" value="ECO:0007669"/>
    <property type="project" value="UniProtKB-EC"/>
</dbReference>
<dbReference type="Proteomes" id="UP000018467">
    <property type="component" value="Unassembled WGS sequence"/>
</dbReference>
<comment type="subcellular location">
    <subcellularLocation>
        <location evidence="1">Golgi apparatus membrane</location>
        <topology evidence="1">Single-pass type II membrane protein</topology>
    </subcellularLocation>
    <subcellularLocation>
        <location evidence="18">Golgi apparatus</location>
        <location evidence="18">Golgi stack membrane</location>
    </subcellularLocation>
    <subcellularLocation>
        <location evidence="2">Secreted</location>
    </subcellularLocation>
</comment>
<reference evidence="36" key="2">
    <citation type="journal article" date="2014" name="Nat. Commun.">
        <title>The cavefish genome reveals candidate genes for eye loss.</title>
        <authorList>
            <person name="McGaugh S.E."/>
            <person name="Gross J.B."/>
            <person name="Aken B."/>
            <person name="Blin M."/>
            <person name="Borowsky R."/>
            <person name="Chalopin D."/>
            <person name="Hinaux H."/>
            <person name="Jeffery W.R."/>
            <person name="Keene A."/>
            <person name="Ma L."/>
            <person name="Minx P."/>
            <person name="Murphy D."/>
            <person name="O'Quin K.E."/>
            <person name="Retaux S."/>
            <person name="Rohner N."/>
            <person name="Searle S.M."/>
            <person name="Stahl B.A."/>
            <person name="Tabin C."/>
            <person name="Volff J.N."/>
            <person name="Yoshizawa M."/>
            <person name="Warren W.C."/>
        </authorList>
    </citation>
    <scope>NUCLEOTIDE SEQUENCE [LARGE SCALE GENOMIC DNA]</scope>
    <source>
        <strain evidence="36">female</strain>
    </source>
</reference>
<dbReference type="GeneTree" id="ENSGT00940000154725"/>
<evidence type="ECO:0000256" key="9">
    <source>
        <dbReference type="ARBA" id="ARBA00022692"/>
    </source>
</evidence>
<evidence type="ECO:0000256" key="2">
    <source>
        <dbReference type="ARBA" id="ARBA00004613"/>
    </source>
</evidence>
<dbReference type="GO" id="GO:0005576">
    <property type="term" value="C:extracellular region"/>
    <property type="evidence" value="ECO:0007669"/>
    <property type="project" value="UniProtKB-SubCell"/>
</dbReference>
<comment type="subunit">
    <text evidence="29">Homodimer; disulfide-linked. Homodimer formation occurs in the endoplasmic reticulum.</text>
</comment>
<evidence type="ECO:0000256" key="25">
    <source>
        <dbReference type="ARBA" id="ARBA00043773"/>
    </source>
</evidence>